<dbReference type="RefSeq" id="XP_012946988.1">
    <property type="nucleotide sequence ID" value="XM_013091534.1"/>
</dbReference>
<dbReference type="PANTHER" id="PTHR11920:SF335">
    <property type="entry name" value="GUANYLATE CYCLASE"/>
    <property type="match status" value="1"/>
</dbReference>
<name>A0ABM1AG49_APLCA</name>
<accession>A0ABM1AG49</accession>
<evidence type="ECO:0000256" key="1">
    <source>
        <dbReference type="ARBA" id="ARBA00004167"/>
    </source>
</evidence>
<dbReference type="SUPFAM" id="SSF56112">
    <property type="entry name" value="Protein kinase-like (PK-like)"/>
    <property type="match status" value="1"/>
</dbReference>
<evidence type="ECO:0000256" key="5">
    <source>
        <dbReference type="ARBA" id="ARBA00022989"/>
    </source>
</evidence>
<sequence length="292" mass="33150">MRALLFVSEIAQGMEYLHKMNITHSQLRTAACHVDNKWQVKVADWEVTSLFDNALLMSTAHEDADWSSSLFWTAPEVLRYRFESTKSSDAYSFAIVLQEIFIREHPYHELQGRCWEMDPMARPSFTNVVLSLKSASPSNRGVLHCLMDSMEALAVSLETKLTHKSRDLVAREKQLEVTLLSTNPPVVAEQLARGDKVMSEAIKSATVMCTKIFNFNDLIGETYTYDKGIDLLNYLVEMLDSFTERQQCFKVNELPYGISVISGLNENENDHVAAVCAVSLQWHGFLRQGKNT</sequence>
<dbReference type="SUPFAM" id="SSF55073">
    <property type="entry name" value="Nucleotide cyclase"/>
    <property type="match status" value="1"/>
</dbReference>
<dbReference type="InterPro" id="IPR029787">
    <property type="entry name" value="Nucleotide_cyclase"/>
</dbReference>
<gene>
    <name evidence="11" type="primary">LOC106014244</name>
</gene>
<keyword evidence="7" id="KW-0456">Lyase</keyword>
<evidence type="ECO:0000313" key="11">
    <source>
        <dbReference type="RefSeq" id="XP_012946988.1"/>
    </source>
</evidence>
<proteinExistence type="predicted"/>
<keyword evidence="6" id="KW-0472">Membrane</keyword>
<dbReference type="PROSITE" id="PS50011">
    <property type="entry name" value="PROTEIN_KINASE_DOM"/>
    <property type="match status" value="1"/>
</dbReference>
<dbReference type="GeneID" id="106014244"/>
<dbReference type="EC" id="4.6.1.2" evidence="2"/>
<evidence type="ECO:0000256" key="2">
    <source>
        <dbReference type="ARBA" id="ARBA00012202"/>
    </source>
</evidence>
<protein>
    <recommendedName>
        <fullName evidence="2">guanylate cyclase</fullName>
        <ecNumber evidence="2">4.6.1.2</ecNumber>
    </recommendedName>
</protein>
<dbReference type="Proteomes" id="UP000694888">
    <property type="component" value="Unplaced"/>
</dbReference>
<dbReference type="InterPro" id="IPR050401">
    <property type="entry name" value="Cyclic_nucleotide_synthase"/>
</dbReference>
<keyword evidence="4" id="KW-0547">Nucleotide-binding</keyword>
<dbReference type="InterPro" id="IPR000719">
    <property type="entry name" value="Prot_kinase_dom"/>
</dbReference>
<evidence type="ECO:0000313" key="10">
    <source>
        <dbReference type="Proteomes" id="UP000694888"/>
    </source>
</evidence>
<keyword evidence="10" id="KW-1185">Reference proteome</keyword>
<dbReference type="PANTHER" id="PTHR11920">
    <property type="entry name" value="GUANYLYL CYCLASE"/>
    <property type="match status" value="1"/>
</dbReference>
<keyword evidence="5" id="KW-1133">Transmembrane helix</keyword>
<dbReference type="Pfam" id="PF00211">
    <property type="entry name" value="Guanylate_cyc"/>
    <property type="match status" value="1"/>
</dbReference>
<evidence type="ECO:0000256" key="3">
    <source>
        <dbReference type="ARBA" id="ARBA00022692"/>
    </source>
</evidence>
<evidence type="ECO:0000256" key="8">
    <source>
        <dbReference type="ARBA" id="ARBA00023293"/>
    </source>
</evidence>
<dbReference type="Pfam" id="PF07714">
    <property type="entry name" value="PK_Tyr_Ser-Thr"/>
    <property type="match status" value="1"/>
</dbReference>
<feature type="domain" description="Protein kinase" evidence="9">
    <location>
        <begin position="1"/>
        <end position="153"/>
    </location>
</feature>
<dbReference type="InterPro" id="IPR001245">
    <property type="entry name" value="Ser-Thr/Tyr_kinase_cat_dom"/>
</dbReference>
<evidence type="ECO:0000256" key="6">
    <source>
        <dbReference type="ARBA" id="ARBA00023136"/>
    </source>
</evidence>
<evidence type="ECO:0000256" key="7">
    <source>
        <dbReference type="ARBA" id="ARBA00023239"/>
    </source>
</evidence>
<keyword evidence="8" id="KW-0141">cGMP biosynthesis</keyword>
<dbReference type="Gene3D" id="3.30.70.1230">
    <property type="entry name" value="Nucleotide cyclase"/>
    <property type="match status" value="1"/>
</dbReference>
<dbReference type="Gene3D" id="1.10.510.10">
    <property type="entry name" value="Transferase(Phosphotransferase) domain 1"/>
    <property type="match status" value="1"/>
</dbReference>
<evidence type="ECO:0000256" key="4">
    <source>
        <dbReference type="ARBA" id="ARBA00022741"/>
    </source>
</evidence>
<dbReference type="InterPro" id="IPR011009">
    <property type="entry name" value="Kinase-like_dom_sf"/>
</dbReference>
<organism evidence="10 11">
    <name type="scientific">Aplysia californica</name>
    <name type="common">California sea hare</name>
    <dbReference type="NCBI Taxonomy" id="6500"/>
    <lineage>
        <taxon>Eukaryota</taxon>
        <taxon>Metazoa</taxon>
        <taxon>Spiralia</taxon>
        <taxon>Lophotrochozoa</taxon>
        <taxon>Mollusca</taxon>
        <taxon>Gastropoda</taxon>
        <taxon>Heterobranchia</taxon>
        <taxon>Euthyneura</taxon>
        <taxon>Tectipleura</taxon>
        <taxon>Aplysiida</taxon>
        <taxon>Aplysioidea</taxon>
        <taxon>Aplysiidae</taxon>
        <taxon>Aplysia</taxon>
    </lineage>
</organism>
<keyword evidence="3" id="KW-0812">Transmembrane</keyword>
<evidence type="ECO:0000259" key="9">
    <source>
        <dbReference type="PROSITE" id="PS50011"/>
    </source>
</evidence>
<reference evidence="11" key="1">
    <citation type="submission" date="2025-08" db="UniProtKB">
        <authorList>
            <consortium name="RefSeq"/>
        </authorList>
    </citation>
    <scope>IDENTIFICATION</scope>
</reference>
<comment type="subcellular location">
    <subcellularLocation>
        <location evidence="1">Membrane</location>
        <topology evidence="1">Single-pass membrane protein</topology>
    </subcellularLocation>
</comment>
<dbReference type="InterPro" id="IPR001054">
    <property type="entry name" value="A/G_cyclase"/>
</dbReference>